<organism evidence="3 4">
    <name type="scientific">Baekduia soli</name>
    <dbReference type="NCBI Taxonomy" id="496014"/>
    <lineage>
        <taxon>Bacteria</taxon>
        <taxon>Bacillati</taxon>
        <taxon>Actinomycetota</taxon>
        <taxon>Thermoleophilia</taxon>
        <taxon>Solirubrobacterales</taxon>
        <taxon>Baekduiaceae</taxon>
        <taxon>Baekduia</taxon>
    </lineage>
</organism>
<dbReference type="InterPro" id="IPR050744">
    <property type="entry name" value="AI-2_Isomerase_LsrG"/>
</dbReference>
<dbReference type="SUPFAM" id="SSF54909">
    <property type="entry name" value="Dimeric alpha+beta barrel"/>
    <property type="match status" value="1"/>
</dbReference>
<dbReference type="PANTHER" id="PTHR33336:SF15">
    <property type="entry name" value="ABM DOMAIN-CONTAINING PROTEIN"/>
    <property type="match status" value="1"/>
</dbReference>
<reference evidence="3 4" key="1">
    <citation type="journal article" date="2018" name="J. Microbiol.">
        <title>Baekduia soli gen. nov., sp. nov., a novel bacterium isolated from the soil of Baekdu Mountain and proposal of a novel family name, Baekduiaceae fam. nov.</title>
        <authorList>
            <person name="An D.S."/>
            <person name="Siddiqi M.Z."/>
            <person name="Kim K.H."/>
            <person name="Yu H.S."/>
            <person name="Im W.T."/>
        </authorList>
    </citation>
    <scope>NUCLEOTIDE SEQUENCE [LARGE SCALE GENOMIC DNA]</scope>
    <source>
        <strain evidence="3 4">BR7-21</strain>
    </source>
</reference>
<dbReference type="EMBL" id="CP042430">
    <property type="protein sequence ID" value="QEC46228.1"/>
    <property type="molecule type" value="Genomic_DNA"/>
</dbReference>
<feature type="region of interest" description="Disordered" evidence="1">
    <location>
        <begin position="1"/>
        <end position="72"/>
    </location>
</feature>
<gene>
    <name evidence="3" type="ORF">FSW04_00665</name>
</gene>
<dbReference type="Gene3D" id="3.30.70.100">
    <property type="match status" value="1"/>
</dbReference>
<dbReference type="PROSITE" id="PS51725">
    <property type="entry name" value="ABM"/>
    <property type="match status" value="1"/>
</dbReference>
<dbReference type="GO" id="GO:0003824">
    <property type="term" value="F:catalytic activity"/>
    <property type="evidence" value="ECO:0007669"/>
    <property type="project" value="TreeGrafter"/>
</dbReference>
<evidence type="ECO:0000313" key="3">
    <source>
        <dbReference type="EMBL" id="QEC46228.1"/>
    </source>
</evidence>
<feature type="compositionally biased region" description="Polar residues" evidence="1">
    <location>
        <begin position="1"/>
        <end position="18"/>
    </location>
</feature>
<feature type="compositionally biased region" description="Low complexity" evidence="1">
    <location>
        <begin position="19"/>
        <end position="58"/>
    </location>
</feature>
<dbReference type="Pfam" id="PF03992">
    <property type="entry name" value="ABM"/>
    <property type="match status" value="1"/>
</dbReference>
<dbReference type="AlphaFoldDB" id="A0A5B8TZS1"/>
<proteinExistence type="predicted"/>
<sequence>MGWSPASTSSRSTGPTSWTCASTSCTRCPTCTTGCGSAATTRPGSSARRPSGPASSATCSRTSPRSGPSACCPPRRRVGAMTASSEIVVVATLQVQPGKEDEGRAVLAEVLAPTHAEDGCLGYALHQDVADPTRFVFVERWASEEALGTHRRAPHIKAMGAKFAPIAAAAPDVVITRALPGGDAEKGVL</sequence>
<dbReference type="OrthoDB" id="5241825at2"/>
<feature type="domain" description="ABM" evidence="2">
    <location>
        <begin position="87"/>
        <end position="175"/>
    </location>
</feature>
<evidence type="ECO:0000259" key="2">
    <source>
        <dbReference type="PROSITE" id="PS51725"/>
    </source>
</evidence>
<accession>A0A5B8TZS1</accession>
<dbReference type="KEGG" id="bsol:FSW04_00665"/>
<evidence type="ECO:0000313" key="4">
    <source>
        <dbReference type="Proteomes" id="UP000321805"/>
    </source>
</evidence>
<dbReference type="Proteomes" id="UP000321805">
    <property type="component" value="Chromosome"/>
</dbReference>
<dbReference type="PANTHER" id="PTHR33336">
    <property type="entry name" value="QUINOL MONOOXYGENASE YGIN-RELATED"/>
    <property type="match status" value="1"/>
</dbReference>
<evidence type="ECO:0000256" key="1">
    <source>
        <dbReference type="SAM" id="MobiDB-lite"/>
    </source>
</evidence>
<name>A0A5B8TZS1_9ACTN</name>
<dbReference type="InterPro" id="IPR007138">
    <property type="entry name" value="ABM_dom"/>
</dbReference>
<keyword evidence="4" id="KW-1185">Reference proteome</keyword>
<dbReference type="InterPro" id="IPR011008">
    <property type="entry name" value="Dimeric_a/b-barrel"/>
</dbReference>
<protein>
    <recommendedName>
        <fullName evidence="2">ABM domain-containing protein</fullName>
    </recommendedName>
</protein>